<evidence type="ECO:0000256" key="7">
    <source>
        <dbReference type="ARBA" id="ARBA00022833"/>
    </source>
</evidence>
<feature type="binding site" evidence="8">
    <location>
        <position position="123"/>
    </location>
    <ligand>
        <name>Zn(2+)</name>
        <dbReference type="ChEBI" id="CHEBI:29105"/>
        <note>catalytic</note>
    </ligand>
</feature>
<evidence type="ECO:0000256" key="5">
    <source>
        <dbReference type="ARBA" id="ARBA00022759"/>
    </source>
</evidence>
<keyword evidence="5 8" id="KW-0255">Endonuclease</keyword>
<organism evidence="9 10">
    <name type="scientific">Acidihalobacter aeolianus</name>
    <dbReference type="NCBI Taxonomy" id="2792603"/>
    <lineage>
        <taxon>Bacteria</taxon>
        <taxon>Pseudomonadati</taxon>
        <taxon>Pseudomonadota</taxon>
        <taxon>Gammaproteobacteria</taxon>
        <taxon>Chromatiales</taxon>
        <taxon>Ectothiorhodospiraceae</taxon>
        <taxon>Acidihalobacter</taxon>
    </lineage>
</organism>
<evidence type="ECO:0000256" key="1">
    <source>
        <dbReference type="ARBA" id="ARBA00010875"/>
    </source>
</evidence>
<evidence type="ECO:0000256" key="2">
    <source>
        <dbReference type="ARBA" id="ARBA00022517"/>
    </source>
</evidence>
<evidence type="ECO:0000256" key="4">
    <source>
        <dbReference type="ARBA" id="ARBA00022723"/>
    </source>
</evidence>
<keyword evidence="4 8" id="KW-0479">Metal-binding</keyword>
<comment type="subcellular location">
    <subcellularLocation>
        <location evidence="8">Cytoplasm</location>
    </subcellularLocation>
</comment>
<keyword evidence="7 8" id="KW-0862">Zinc</keyword>
<evidence type="ECO:0000256" key="3">
    <source>
        <dbReference type="ARBA" id="ARBA00022722"/>
    </source>
</evidence>
<keyword evidence="8" id="KW-0698">rRNA processing</keyword>
<dbReference type="GO" id="GO:0004521">
    <property type="term" value="F:RNA endonuclease activity"/>
    <property type="evidence" value="ECO:0007669"/>
    <property type="project" value="UniProtKB-UniRule"/>
</dbReference>
<feature type="binding site" evidence="8">
    <location>
        <position position="119"/>
    </location>
    <ligand>
        <name>Zn(2+)</name>
        <dbReference type="ChEBI" id="CHEBI:29105"/>
        <note>catalytic</note>
    </ligand>
</feature>
<evidence type="ECO:0000313" key="10">
    <source>
        <dbReference type="Proteomes" id="UP000095342"/>
    </source>
</evidence>
<keyword evidence="2 8" id="KW-0690">Ribosome biogenesis</keyword>
<dbReference type="InterPro" id="IPR023091">
    <property type="entry name" value="MetalPrtase_cat_dom_sf_prd"/>
</dbReference>
<sequence>MPVSSSTEQQDSAGIEVQRALDAPTPDDALLHAWTDAAMLDPGHSVVVRYVDAEESRVLNRDYRGRDYATNVLSFPFELPPGVEDPHLGDLVICVPVVEAEARDQGKPLEAHHAHMVVHGLLHLQGYDHETEAEAHQMETLEIEILRRLGYADPYE</sequence>
<reference evidence="9 10" key="1">
    <citation type="submission" date="2016-09" db="EMBL/GenBank/DDBJ databases">
        <title>Acidihalobacter prosperus V6 (DSM14174).</title>
        <authorList>
            <person name="Khaleque H.N."/>
            <person name="Ramsay J.P."/>
            <person name="Murphy R.J.T."/>
            <person name="Kaksonen A.H."/>
            <person name="Boxall N.J."/>
            <person name="Watkin E.L.J."/>
        </authorList>
    </citation>
    <scope>NUCLEOTIDE SEQUENCE [LARGE SCALE GENOMIC DNA]</scope>
    <source>
        <strain evidence="9 10">V6</strain>
    </source>
</reference>
<dbReference type="Proteomes" id="UP000095342">
    <property type="component" value="Chromosome"/>
</dbReference>
<keyword evidence="10" id="KW-1185">Reference proteome</keyword>
<dbReference type="PANTHER" id="PTHR46986">
    <property type="entry name" value="ENDORIBONUCLEASE YBEY, CHLOROPLASTIC"/>
    <property type="match status" value="1"/>
</dbReference>
<protein>
    <recommendedName>
        <fullName evidence="8">Endoribonuclease YbeY</fullName>
        <ecNumber evidence="8">3.1.-.-</ecNumber>
    </recommendedName>
</protein>
<proteinExistence type="inferred from homology"/>
<comment type="cofactor">
    <cofactor evidence="8">
        <name>Zn(2+)</name>
        <dbReference type="ChEBI" id="CHEBI:29105"/>
    </cofactor>
    <text evidence="8">Binds 1 zinc ion.</text>
</comment>
<dbReference type="EC" id="3.1.-.-" evidence="8"/>
<dbReference type="NCBIfam" id="TIGR00043">
    <property type="entry name" value="rRNA maturation RNase YbeY"/>
    <property type="match status" value="1"/>
</dbReference>
<dbReference type="GO" id="GO:0005737">
    <property type="term" value="C:cytoplasm"/>
    <property type="evidence" value="ECO:0007669"/>
    <property type="project" value="UniProtKB-SubCell"/>
</dbReference>
<evidence type="ECO:0000313" key="9">
    <source>
        <dbReference type="EMBL" id="AOV17558.1"/>
    </source>
</evidence>
<keyword evidence="6 8" id="KW-0378">Hydrolase</keyword>
<dbReference type="GO" id="GO:0004222">
    <property type="term" value="F:metalloendopeptidase activity"/>
    <property type="evidence" value="ECO:0007669"/>
    <property type="project" value="InterPro"/>
</dbReference>
<dbReference type="InterPro" id="IPR002036">
    <property type="entry name" value="YbeY"/>
</dbReference>
<dbReference type="PANTHER" id="PTHR46986:SF1">
    <property type="entry name" value="ENDORIBONUCLEASE YBEY, CHLOROPLASTIC"/>
    <property type="match status" value="1"/>
</dbReference>
<dbReference type="Gene3D" id="3.40.390.30">
    <property type="entry name" value="Metalloproteases ('zincins'), catalytic domain"/>
    <property type="match status" value="1"/>
</dbReference>
<evidence type="ECO:0000256" key="8">
    <source>
        <dbReference type="HAMAP-Rule" id="MF_00009"/>
    </source>
</evidence>
<dbReference type="InterPro" id="IPR020549">
    <property type="entry name" value="YbeY_CS"/>
</dbReference>
<keyword evidence="8" id="KW-0963">Cytoplasm</keyword>
<gene>
    <name evidence="8" type="primary">ybeY</name>
    <name evidence="9" type="ORF">BJI67_11235</name>
</gene>
<dbReference type="GO" id="GO:0006364">
    <property type="term" value="P:rRNA processing"/>
    <property type="evidence" value="ECO:0007669"/>
    <property type="project" value="UniProtKB-UniRule"/>
</dbReference>
<evidence type="ECO:0000256" key="6">
    <source>
        <dbReference type="ARBA" id="ARBA00022801"/>
    </source>
</evidence>
<dbReference type="AlphaFoldDB" id="A0A1D8K9A5"/>
<feature type="binding site" evidence="8">
    <location>
        <position position="129"/>
    </location>
    <ligand>
        <name>Zn(2+)</name>
        <dbReference type="ChEBI" id="CHEBI:29105"/>
        <note>catalytic</note>
    </ligand>
</feature>
<dbReference type="RefSeq" id="WP_070073106.1">
    <property type="nucleotide sequence ID" value="NZ_CP017448.1"/>
</dbReference>
<dbReference type="SUPFAM" id="SSF55486">
    <property type="entry name" value="Metalloproteases ('zincins'), catalytic domain"/>
    <property type="match status" value="1"/>
</dbReference>
<dbReference type="HAMAP" id="MF_00009">
    <property type="entry name" value="Endoribonucl_YbeY"/>
    <property type="match status" value="1"/>
</dbReference>
<name>A0A1D8K9A5_9GAMM</name>
<dbReference type="GO" id="GO:0008270">
    <property type="term" value="F:zinc ion binding"/>
    <property type="evidence" value="ECO:0007669"/>
    <property type="project" value="UniProtKB-UniRule"/>
</dbReference>
<dbReference type="EMBL" id="CP017448">
    <property type="protein sequence ID" value="AOV17558.1"/>
    <property type="molecule type" value="Genomic_DNA"/>
</dbReference>
<dbReference type="PROSITE" id="PS01306">
    <property type="entry name" value="UPF0054"/>
    <property type="match status" value="1"/>
</dbReference>
<comment type="similarity">
    <text evidence="1 8">Belongs to the endoribonuclease YbeY family.</text>
</comment>
<dbReference type="Pfam" id="PF02130">
    <property type="entry name" value="YbeY"/>
    <property type="match status" value="1"/>
</dbReference>
<dbReference type="KEGG" id="aaeo:BJI67_11235"/>
<accession>A0A1D8K9A5</accession>
<keyword evidence="3 8" id="KW-0540">Nuclease</keyword>
<comment type="function">
    <text evidence="8">Single strand-specific metallo-endoribonuclease involved in late-stage 70S ribosome quality control and in maturation of the 3' terminus of the 16S rRNA.</text>
</comment>